<keyword evidence="1" id="KW-0229">DNA integration</keyword>
<organism evidence="4 5">
    <name type="scientific">Photobacterium damselae subsp. damselae</name>
    <name type="common">Listonella damsela</name>
    <dbReference type="NCBI Taxonomy" id="85581"/>
    <lineage>
        <taxon>Bacteria</taxon>
        <taxon>Pseudomonadati</taxon>
        <taxon>Pseudomonadota</taxon>
        <taxon>Gammaproteobacteria</taxon>
        <taxon>Vibrionales</taxon>
        <taxon>Vibrionaceae</taxon>
        <taxon>Photobacterium</taxon>
    </lineage>
</organism>
<dbReference type="InterPro" id="IPR002104">
    <property type="entry name" value="Integrase_catalytic"/>
</dbReference>
<dbReference type="GO" id="GO:0003677">
    <property type="term" value="F:DNA binding"/>
    <property type="evidence" value="ECO:0007669"/>
    <property type="project" value="InterPro"/>
</dbReference>
<evidence type="ECO:0000256" key="1">
    <source>
        <dbReference type="ARBA" id="ARBA00022908"/>
    </source>
</evidence>
<evidence type="ECO:0000313" key="5">
    <source>
        <dbReference type="Proteomes" id="UP000533429"/>
    </source>
</evidence>
<keyword evidence="2" id="KW-0233">DNA recombination</keyword>
<dbReference type="GO" id="GO:0006310">
    <property type="term" value="P:DNA recombination"/>
    <property type="evidence" value="ECO:0007669"/>
    <property type="project" value="UniProtKB-KW"/>
</dbReference>
<dbReference type="AlphaFoldDB" id="A0A850QXZ9"/>
<evidence type="ECO:0000256" key="2">
    <source>
        <dbReference type="ARBA" id="ARBA00023172"/>
    </source>
</evidence>
<dbReference type="CDD" id="cd00397">
    <property type="entry name" value="DNA_BRE_C"/>
    <property type="match status" value="1"/>
</dbReference>
<dbReference type="PROSITE" id="PS51898">
    <property type="entry name" value="TYR_RECOMBINASE"/>
    <property type="match status" value="1"/>
</dbReference>
<dbReference type="EMBL" id="JABXOR010001338">
    <property type="protein sequence ID" value="NVP02664.1"/>
    <property type="molecule type" value="Genomic_DNA"/>
</dbReference>
<dbReference type="SUPFAM" id="SSF56349">
    <property type="entry name" value="DNA breaking-rejoining enzymes"/>
    <property type="match status" value="1"/>
</dbReference>
<gene>
    <name evidence="4" type="ORF">HWA77_20850</name>
</gene>
<dbReference type="InterPro" id="IPR011010">
    <property type="entry name" value="DNA_brk_join_enz"/>
</dbReference>
<dbReference type="Gene3D" id="1.10.443.10">
    <property type="entry name" value="Intergrase catalytic core"/>
    <property type="match status" value="1"/>
</dbReference>
<dbReference type="InterPro" id="IPR013762">
    <property type="entry name" value="Integrase-like_cat_sf"/>
</dbReference>
<evidence type="ECO:0000259" key="3">
    <source>
        <dbReference type="PROSITE" id="PS51898"/>
    </source>
</evidence>
<dbReference type="Pfam" id="PF00589">
    <property type="entry name" value="Phage_integrase"/>
    <property type="match status" value="1"/>
</dbReference>
<feature type="domain" description="Tyr recombinase" evidence="3">
    <location>
        <begin position="189"/>
        <end position="405"/>
    </location>
</feature>
<dbReference type="InterPro" id="IPR050090">
    <property type="entry name" value="Tyrosine_recombinase_XerCD"/>
</dbReference>
<protein>
    <submittedName>
        <fullName evidence="4">Site-specific integrase</fullName>
    </submittedName>
</protein>
<name>A0A850QXZ9_PHODD</name>
<comment type="caution">
    <text evidence="4">The sequence shown here is derived from an EMBL/GenBank/DDBJ whole genome shotgun (WGS) entry which is preliminary data.</text>
</comment>
<dbReference type="GO" id="GO:0015074">
    <property type="term" value="P:DNA integration"/>
    <property type="evidence" value="ECO:0007669"/>
    <property type="project" value="UniProtKB-KW"/>
</dbReference>
<sequence length="418" mass="48969">MAKVVIVKTLHLGKKIAVHDKQSSPLSSETFISLRSVPTIYDQKGRFVEPVNHWFIYLKSVKRLEDINSYSRALLRYWNFLEKNNLFWDQIPSQKMLKPTYLFRNTDLIPAVKEGLLKSSTANTYIRHLVQFYSWAIYEKIIRLEPECLPFQVEFVNIKAKGMLSHIKSTLHVQTHDLRIREPNRYELHETKGLNPLNINELKILLNNLNKVSLELNLMILLACGSGLRASEVCSLTIESINTAKPTSDIKNRFIFSIGPKYGVKTKYLKERRIEISVQTLKMIRSYVISERRLNRLILNDNKSYNFEPIFISQQGNRYSTASLSARWSDLRKLIKQEYPLFNFKFHDLRSTYATHRISELLDAGISEYDAIDTLMEYLGHNQEATMWKYIRYKKRKEAICDKFTILDKLIHEFCAGD</sequence>
<proteinExistence type="predicted"/>
<evidence type="ECO:0000313" key="4">
    <source>
        <dbReference type="EMBL" id="NVP02664.1"/>
    </source>
</evidence>
<accession>A0A850QXZ9</accession>
<dbReference type="PANTHER" id="PTHR30349:SF64">
    <property type="entry name" value="PROPHAGE INTEGRASE INTD-RELATED"/>
    <property type="match status" value="1"/>
</dbReference>
<dbReference type="Proteomes" id="UP000533429">
    <property type="component" value="Unassembled WGS sequence"/>
</dbReference>
<reference evidence="4 5" key="1">
    <citation type="submission" date="2020-06" db="EMBL/GenBank/DDBJ databases">
        <title>Photobacterium damselae subsp. damselae comparative genomics.</title>
        <authorList>
            <person name="Osorio C.R."/>
        </authorList>
    </citation>
    <scope>NUCLEOTIDE SEQUENCE [LARGE SCALE GENOMIC DNA]</scope>
    <source>
        <strain evidence="4 5">TW250/03</strain>
    </source>
</reference>
<dbReference type="PANTHER" id="PTHR30349">
    <property type="entry name" value="PHAGE INTEGRASE-RELATED"/>
    <property type="match status" value="1"/>
</dbReference>